<protein>
    <recommendedName>
        <fullName evidence="3">Alpha/beta hydrolase</fullName>
    </recommendedName>
</protein>
<evidence type="ECO:0000313" key="2">
    <source>
        <dbReference type="Proteomes" id="UP001321543"/>
    </source>
</evidence>
<dbReference type="Proteomes" id="UP001321543">
    <property type="component" value="Chromosome"/>
</dbReference>
<evidence type="ECO:0008006" key="3">
    <source>
        <dbReference type="Google" id="ProtNLM"/>
    </source>
</evidence>
<dbReference type="Gene3D" id="3.40.50.1820">
    <property type="entry name" value="alpha/beta hydrolase"/>
    <property type="match status" value="1"/>
</dbReference>
<dbReference type="EMBL" id="AP027728">
    <property type="protein sequence ID" value="BDZ40067.1"/>
    <property type="molecule type" value="Genomic_DNA"/>
</dbReference>
<gene>
    <name evidence="1" type="ORF">GCM10025863_26810</name>
</gene>
<keyword evidence="2" id="KW-1185">Reference proteome</keyword>
<sequence length="447" mass="47591">MSGELNITSGGAVKVDSEAFRAVGRRLGAVAGRMREAADATRRAAHVLSHLSPSVGHIDVGSIRSCADRLERRSAEADSDATGTQLMADVFEVVELRAEREALGIARPDEALALQDRIDALLASDPRIGDMATVLVAGWEKRRFEGVTDQSWDGWLAAGGIVGGTLSPAFSLLLTRWLTSHPVGSTMGFLRDLTLKFDRGVLPADVRLHGDPPAVEVSMVESRTVAPVAGLKESMERVPYGSKGQVAVEKYTMKDGSKRFVAYIDGTREMKPGTSEPWDSVADWEMYVDRRTAASHEATLKAIADAGAKPGDAVDLVGYSQGAMIASHIAMDSPYDVGTLIVAGDPVDPALTRDQTLVRLENGADPVNGLATGGTAGGTGSPDSFTVARTVDRNSPIDPHLHGQYVGTAAQTDASRDPRVRTLHEKFFAELGEAASVERMEFSATRP</sequence>
<organism evidence="1 2">
    <name type="scientific">Microbacterium suwonense</name>
    <dbReference type="NCBI Taxonomy" id="683047"/>
    <lineage>
        <taxon>Bacteria</taxon>
        <taxon>Bacillati</taxon>
        <taxon>Actinomycetota</taxon>
        <taxon>Actinomycetes</taxon>
        <taxon>Micrococcales</taxon>
        <taxon>Microbacteriaceae</taxon>
        <taxon>Microbacterium</taxon>
    </lineage>
</organism>
<dbReference type="SUPFAM" id="SSF53474">
    <property type="entry name" value="alpha/beta-Hydrolases"/>
    <property type="match status" value="1"/>
</dbReference>
<dbReference type="InterPro" id="IPR029058">
    <property type="entry name" value="AB_hydrolase_fold"/>
</dbReference>
<accession>A0ABM8FWF5</accession>
<proteinExistence type="predicted"/>
<name>A0ABM8FWF5_9MICO</name>
<reference evidence="2" key="1">
    <citation type="journal article" date="2019" name="Int. J. Syst. Evol. Microbiol.">
        <title>The Global Catalogue of Microorganisms (GCM) 10K type strain sequencing project: providing services to taxonomists for standard genome sequencing and annotation.</title>
        <authorList>
            <consortium name="The Broad Institute Genomics Platform"/>
            <consortium name="The Broad Institute Genome Sequencing Center for Infectious Disease"/>
            <person name="Wu L."/>
            <person name="Ma J."/>
        </authorList>
    </citation>
    <scope>NUCLEOTIDE SEQUENCE [LARGE SCALE GENOMIC DNA]</scope>
    <source>
        <strain evidence="2">NBRC 106310</strain>
    </source>
</reference>
<evidence type="ECO:0000313" key="1">
    <source>
        <dbReference type="EMBL" id="BDZ40067.1"/>
    </source>
</evidence>
<dbReference type="RefSeq" id="WP_286300555.1">
    <property type="nucleotide sequence ID" value="NZ_AP027728.1"/>
</dbReference>